<protein>
    <submittedName>
        <fullName evidence="3">Uncharacterized protein</fullName>
    </submittedName>
</protein>
<evidence type="ECO:0000313" key="4">
    <source>
        <dbReference type="Proteomes" id="UP001432027"/>
    </source>
</evidence>
<feature type="transmembrane region" description="Helical" evidence="2">
    <location>
        <begin position="171"/>
        <end position="192"/>
    </location>
</feature>
<organism evidence="3 4">
    <name type="scientific">Pristionchus entomophagus</name>
    <dbReference type="NCBI Taxonomy" id="358040"/>
    <lineage>
        <taxon>Eukaryota</taxon>
        <taxon>Metazoa</taxon>
        <taxon>Ecdysozoa</taxon>
        <taxon>Nematoda</taxon>
        <taxon>Chromadorea</taxon>
        <taxon>Rhabditida</taxon>
        <taxon>Rhabditina</taxon>
        <taxon>Diplogasteromorpha</taxon>
        <taxon>Diplogasteroidea</taxon>
        <taxon>Neodiplogasteridae</taxon>
        <taxon>Pristionchus</taxon>
    </lineage>
</organism>
<name>A0AAV5TB96_9BILA</name>
<feature type="region of interest" description="Disordered" evidence="1">
    <location>
        <begin position="1"/>
        <end position="60"/>
    </location>
</feature>
<feature type="compositionally biased region" description="Basic residues" evidence="1">
    <location>
        <begin position="1"/>
        <end position="10"/>
    </location>
</feature>
<evidence type="ECO:0000313" key="3">
    <source>
        <dbReference type="EMBL" id="GMS89640.1"/>
    </source>
</evidence>
<feature type="non-terminal residue" evidence="3">
    <location>
        <position position="1"/>
    </location>
</feature>
<dbReference type="EMBL" id="BTSX01000003">
    <property type="protein sequence ID" value="GMS89640.1"/>
    <property type="molecule type" value="Genomic_DNA"/>
</dbReference>
<evidence type="ECO:0000256" key="2">
    <source>
        <dbReference type="SAM" id="Phobius"/>
    </source>
</evidence>
<dbReference type="Proteomes" id="UP001432027">
    <property type="component" value="Unassembled WGS sequence"/>
</dbReference>
<accession>A0AAV5TB96</accession>
<sequence length="375" mass="42539">SSSDLRRRRLMAGTGDDGTDLPTPSTAVPPGGGGTAPSPTPATTTDKAPLEGGPSGGGKLHWQVTGKSLVAQLDEHLDGGCQPKLEDGNKKALQGRSTSSRWFDAITTQEKEEMHEGSITRMHYLMNPNRRASRYYVTADGKRKKRLEVDYLYEESGILQAIRRSGEARVYLWYAFYFLVFRLMMSAFLLLADIVMDPFSDVLLECFSGGEFKQCGPQREGATYVLWAYLINNGVSWILCGVCTHILPQYDERFNVFHIRITQRCMIVLFSAGLLTLTFEYFTYDGSKLRRIYEMVNMTLTVIIYALCRLSTWITNHETSALGDAVQNQIDYIKRSKDVSEEWEKLKESMQEVKCAREEKEKLWNSQPIPMNKKE</sequence>
<comment type="caution">
    <text evidence="3">The sequence shown here is derived from an EMBL/GenBank/DDBJ whole genome shotgun (WGS) entry which is preliminary data.</text>
</comment>
<dbReference type="AlphaFoldDB" id="A0AAV5TB96"/>
<proteinExistence type="predicted"/>
<keyword evidence="4" id="KW-1185">Reference proteome</keyword>
<feature type="transmembrane region" description="Helical" evidence="2">
    <location>
        <begin position="267"/>
        <end position="284"/>
    </location>
</feature>
<keyword evidence="2" id="KW-0472">Membrane</keyword>
<feature type="transmembrane region" description="Helical" evidence="2">
    <location>
        <begin position="226"/>
        <end position="247"/>
    </location>
</feature>
<keyword evidence="2" id="KW-1133">Transmembrane helix</keyword>
<keyword evidence="2" id="KW-0812">Transmembrane</keyword>
<evidence type="ECO:0000256" key="1">
    <source>
        <dbReference type="SAM" id="MobiDB-lite"/>
    </source>
</evidence>
<reference evidence="3" key="1">
    <citation type="submission" date="2023-10" db="EMBL/GenBank/DDBJ databases">
        <title>Genome assembly of Pristionchus species.</title>
        <authorList>
            <person name="Yoshida K."/>
            <person name="Sommer R.J."/>
        </authorList>
    </citation>
    <scope>NUCLEOTIDE SEQUENCE</scope>
    <source>
        <strain evidence="3">RS0144</strain>
    </source>
</reference>
<gene>
    <name evidence="3" type="ORF">PENTCL1PPCAC_11815</name>
</gene>